<keyword evidence="3" id="KW-1185">Reference proteome</keyword>
<protein>
    <submittedName>
        <fullName evidence="2">Uncharacterized protein</fullName>
    </submittedName>
</protein>
<reference evidence="2 3" key="1">
    <citation type="journal article" date="2017" name="Nature">
        <title>The Apostasia genome and the evolution of orchids.</title>
        <authorList>
            <person name="Zhang G.Q."/>
            <person name="Liu K.W."/>
            <person name="Li Z."/>
            <person name="Lohaus R."/>
            <person name="Hsiao Y.Y."/>
            <person name="Niu S.C."/>
            <person name="Wang J.Y."/>
            <person name="Lin Y.C."/>
            <person name="Xu Q."/>
            <person name="Chen L.J."/>
            <person name="Yoshida K."/>
            <person name="Fujiwara S."/>
            <person name="Wang Z.W."/>
            <person name="Zhang Y.Q."/>
            <person name="Mitsuda N."/>
            <person name="Wang M."/>
            <person name="Liu G.H."/>
            <person name="Pecoraro L."/>
            <person name="Huang H.X."/>
            <person name="Xiao X.J."/>
            <person name="Lin M."/>
            <person name="Wu X.Y."/>
            <person name="Wu W.L."/>
            <person name="Chen Y.Y."/>
            <person name="Chang S.B."/>
            <person name="Sakamoto S."/>
            <person name="Ohme-Takagi M."/>
            <person name="Yagi M."/>
            <person name="Zeng S.J."/>
            <person name="Shen C.Y."/>
            <person name="Yeh C.M."/>
            <person name="Luo Y.B."/>
            <person name="Tsai W.C."/>
            <person name="Van de Peer Y."/>
            <person name="Liu Z.J."/>
        </authorList>
    </citation>
    <scope>NUCLEOTIDE SEQUENCE [LARGE SCALE GENOMIC DNA]</scope>
    <source>
        <strain evidence="3">cv. Shenzhen</strain>
        <tissue evidence="2">Stem</tissue>
    </source>
</reference>
<evidence type="ECO:0000256" key="1">
    <source>
        <dbReference type="SAM" id="Coils"/>
    </source>
</evidence>
<keyword evidence="1" id="KW-0175">Coiled coil</keyword>
<dbReference type="AlphaFoldDB" id="A0A2I0A0B6"/>
<evidence type="ECO:0000313" key="2">
    <source>
        <dbReference type="EMBL" id="PKA48981.1"/>
    </source>
</evidence>
<gene>
    <name evidence="2" type="ORF">AXF42_Ash019519</name>
</gene>
<accession>A0A2I0A0B6</accession>
<dbReference type="Proteomes" id="UP000236161">
    <property type="component" value="Unassembled WGS sequence"/>
</dbReference>
<dbReference type="EMBL" id="KZ452042">
    <property type="protein sequence ID" value="PKA48981.1"/>
    <property type="molecule type" value="Genomic_DNA"/>
</dbReference>
<organism evidence="2 3">
    <name type="scientific">Apostasia shenzhenica</name>
    <dbReference type="NCBI Taxonomy" id="1088818"/>
    <lineage>
        <taxon>Eukaryota</taxon>
        <taxon>Viridiplantae</taxon>
        <taxon>Streptophyta</taxon>
        <taxon>Embryophyta</taxon>
        <taxon>Tracheophyta</taxon>
        <taxon>Spermatophyta</taxon>
        <taxon>Magnoliopsida</taxon>
        <taxon>Liliopsida</taxon>
        <taxon>Asparagales</taxon>
        <taxon>Orchidaceae</taxon>
        <taxon>Apostasioideae</taxon>
        <taxon>Apostasia</taxon>
    </lineage>
</organism>
<name>A0A2I0A0B6_9ASPA</name>
<feature type="coiled-coil region" evidence="1">
    <location>
        <begin position="50"/>
        <end position="87"/>
    </location>
</feature>
<proteinExistence type="predicted"/>
<sequence>MEELGKLYKLEDKLSSLALSNSEWAGKNEVSRGEFHRALSDVGQAHSAYVKELQKRIKELDDEKEALRKEKNRLRGEIAEVREAESKAKQVVFEIHRCDELLKS</sequence>
<evidence type="ECO:0000313" key="3">
    <source>
        <dbReference type="Proteomes" id="UP000236161"/>
    </source>
</evidence>